<evidence type="ECO:0000256" key="1">
    <source>
        <dbReference type="SAM" id="Coils"/>
    </source>
</evidence>
<dbReference type="EMBL" id="AFBI03000003">
    <property type="protein sequence ID" value="EJW02796.1"/>
    <property type="molecule type" value="Genomic_DNA"/>
</dbReference>
<reference evidence="3 4" key="1">
    <citation type="submission" date="2011-08" db="EMBL/GenBank/DDBJ databases">
        <authorList>
            <person name="Liu Z.J."/>
            <person name="Shi F.L."/>
            <person name="Lu J.Q."/>
            <person name="Li M."/>
            <person name="Wang Z.L."/>
        </authorList>
    </citation>
    <scope>NUCLEOTIDE SEQUENCE [LARGE SCALE GENOMIC DNA]</scope>
    <source>
        <strain evidence="3 4">USNM 41457</strain>
    </source>
</reference>
<evidence type="ECO:0000313" key="3">
    <source>
        <dbReference type="EMBL" id="EJW02796.1"/>
    </source>
</evidence>
<protein>
    <recommendedName>
        <fullName evidence="5">BAG domain-containing protein</fullName>
    </recommendedName>
</protein>
<accession>J9D4Q9</accession>
<gene>
    <name evidence="3" type="ORF">EDEG_00253</name>
</gene>
<keyword evidence="4" id="KW-1185">Reference proteome</keyword>
<dbReference type="VEuPathDB" id="MicrosporidiaDB:EDEG_00253"/>
<name>J9D4Q9_EDHAE</name>
<keyword evidence="2" id="KW-0732">Signal</keyword>
<dbReference type="Proteomes" id="UP000003163">
    <property type="component" value="Unassembled WGS sequence"/>
</dbReference>
<dbReference type="InParanoid" id="J9D4Q9"/>
<feature type="coiled-coil region" evidence="1">
    <location>
        <begin position="77"/>
        <end position="108"/>
    </location>
</feature>
<organism evidence="3 4">
    <name type="scientific">Edhazardia aedis (strain USNM 41457)</name>
    <name type="common">Microsporidian parasite</name>
    <dbReference type="NCBI Taxonomy" id="1003232"/>
    <lineage>
        <taxon>Eukaryota</taxon>
        <taxon>Fungi</taxon>
        <taxon>Fungi incertae sedis</taxon>
        <taxon>Microsporidia</taxon>
        <taxon>Edhazardia</taxon>
    </lineage>
</organism>
<reference evidence="4" key="2">
    <citation type="submission" date="2015-07" db="EMBL/GenBank/DDBJ databases">
        <title>Contrasting host-pathogen interactions and genome evolution in two generalist and specialist microsporidian pathogens of mosquitoes.</title>
        <authorList>
            <consortium name="The Broad Institute Genomics Platform"/>
            <consortium name="The Broad Institute Genome Sequencing Center for Infectious Disease"/>
            <person name="Cuomo C.A."/>
            <person name="Sanscrainte N.D."/>
            <person name="Goldberg J.M."/>
            <person name="Heiman D."/>
            <person name="Young S."/>
            <person name="Zeng Q."/>
            <person name="Becnel J.J."/>
            <person name="Birren B.W."/>
        </authorList>
    </citation>
    <scope>NUCLEOTIDE SEQUENCE [LARGE SCALE GENOMIC DNA]</scope>
    <source>
        <strain evidence="4">USNM 41457</strain>
    </source>
</reference>
<dbReference type="HOGENOM" id="CLU_1510583_0_0_1"/>
<evidence type="ECO:0000313" key="4">
    <source>
        <dbReference type="Proteomes" id="UP000003163"/>
    </source>
</evidence>
<feature type="signal peptide" evidence="2">
    <location>
        <begin position="1"/>
        <end position="16"/>
    </location>
</feature>
<keyword evidence="1" id="KW-0175">Coiled coil</keyword>
<dbReference type="AlphaFoldDB" id="J9D4Q9"/>
<evidence type="ECO:0008006" key="5">
    <source>
        <dbReference type="Google" id="ProtNLM"/>
    </source>
</evidence>
<feature type="chain" id="PRO_5003822949" description="BAG domain-containing protein" evidence="2">
    <location>
        <begin position="17"/>
        <end position="178"/>
    </location>
</feature>
<proteinExistence type="predicted"/>
<comment type="caution">
    <text evidence="3">The sequence shown here is derived from an EMBL/GenBank/DDBJ whole genome shotgun (WGS) entry which is preliminary data.</text>
</comment>
<evidence type="ECO:0000256" key="2">
    <source>
        <dbReference type="SAM" id="SignalP"/>
    </source>
</evidence>
<sequence>MYFLSHVLMFSKFLMAQDNISAKPKQNLSEVEKTCETKQEKNEESYVKSFSETEEIINSLTNEENLFDQKEFTRLSEKEMKNEIQGLLLDLDEKMENTIKIKKDLKNRVELHRFLDSDDEMRVQIIETIKLFQKTFSSLNFSVEKMNQKDYKKLVTKARNLLKKYETTRNDFISKITT</sequence>